<name>A0A7W3LKX7_ACTNM</name>
<organism evidence="2 3">
    <name type="scientific">Actinomadura namibiensis</name>
    <dbReference type="NCBI Taxonomy" id="182080"/>
    <lineage>
        <taxon>Bacteria</taxon>
        <taxon>Bacillati</taxon>
        <taxon>Actinomycetota</taxon>
        <taxon>Actinomycetes</taxon>
        <taxon>Streptosporangiales</taxon>
        <taxon>Thermomonosporaceae</taxon>
        <taxon>Actinomadura</taxon>
    </lineage>
</organism>
<evidence type="ECO:0008006" key="4">
    <source>
        <dbReference type="Google" id="ProtNLM"/>
    </source>
</evidence>
<evidence type="ECO:0000313" key="2">
    <source>
        <dbReference type="EMBL" id="MBA8950032.1"/>
    </source>
</evidence>
<dbReference type="Proteomes" id="UP000572680">
    <property type="component" value="Unassembled WGS sequence"/>
</dbReference>
<evidence type="ECO:0000313" key="3">
    <source>
        <dbReference type="Proteomes" id="UP000572680"/>
    </source>
</evidence>
<dbReference type="AlphaFoldDB" id="A0A7W3LKX7"/>
<keyword evidence="3" id="KW-1185">Reference proteome</keyword>
<sequence length="232" mass="25676">MSMQPVDQQAPPRTVPNAASPVASPAFPPVQDRVYTSVLAVDIVAFGDRGRDDGIRRHLRERLYAHLREVFAMTRLPWEPSHREDRGDGVLVVLPPRVPFPLLLDPLAHHLHAVLRHGNRMASDAARMRLRLAVHAGFVQRDDHGVVSEAVNHLFRLLDSAPLRAAAAASAADLCMIVSDRLYSEVGGEYGFSLLDRYRPVEITNKETRTRGWIWLPPGECAHDGTAASPAL</sequence>
<proteinExistence type="predicted"/>
<dbReference type="EMBL" id="JACJIA010000002">
    <property type="protein sequence ID" value="MBA8950032.1"/>
    <property type="molecule type" value="Genomic_DNA"/>
</dbReference>
<evidence type="ECO:0000256" key="1">
    <source>
        <dbReference type="SAM" id="MobiDB-lite"/>
    </source>
</evidence>
<dbReference type="InterPro" id="IPR029787">
    <property type="entry name" value="Nucleotide_cyclase"/>
</dbReference>
<protein>
    <recommendedName>
        <fullName evidence="4">Guanylate cyclase domain-containing protein</fullName>
    </recommendedName>
</protein>
<feature type="region of interest" description="Disordered" evidence="1">
    <location>
        <begin position="1"/>
        <end position="23"/>
    </location>
</feature>
<accession>A0A7W3LKX7</accession>
<reference evidence="2 3" key="1">
    <citation type="submission" date="2020-08" db="EMBL/GenBank/DDBJ databases">
        <title>Genomic Encyclopedia of Type Strains, Phase IV (KMG-IV): sequencing the most valuable type-strain genomes for metagenomic binning, comparative biology and taxonomic classification.</title>
        <authorList>
            <person name="Goeker M."/>
        </authorList>
    </citation>
    <scope>NUCLEOTIDE SEQUENCE [LARGE SCALE GENOMIC DNA]</scope>
    <source>
        <strain evidence="2 3">DSM 44197</strain>
    </source>
</reference>
<comment type="caution">
    <text evidence="2">The sequence shown here is derived from an EMBL/GenBank/DDBJ whole genome shotgun (WGS) entry which is preliminary data.</text>
</comment>
<dbReference type="Gene3D" id="3.30.70.1230">
    <property type="entry name" value="Nucleotide cyclase"/>
    <property type="match status" value="1"/>
</dbReference>
<gene>
    <name evidence="2" type="ORF">HNR61_001645</name>
</gene>
<dbReference type="RefSeq" id="WP_182842508.1">
    <property type="nucleotide sequence ID" value="NZ_BAAALP010000031.1"/>
</dbReference>